<keyword evidence="3 8" id="KW-0812">Transmembrane</keyword>
<evidence type="ECO:0000256" key="5">
    <source>
        <dbReference type="ARBA" id="ARBA00022989"/>
    </source>
</evidence>
<keyword evidence="4" id="KW-0677">Repeat</keyword>
<dbReference type="GO" id="GO:0034993">
    <property type="term" value="C:meiotic nuclear membrane microtubule tethering complex"/>
    <property type="evidence" value="ECO:0007669"/>
    <property type="project" value="TreeGrafter"/>
</dbReference>
<evidence type="ECO:0000256" key="1">
    <source>
        <dbReference type="ARBA" id="ARBA00004126"/>
    </source>
</evidence>
<dbReference type="Pfam" id="PF10541">
    <property type="entry name" value="KASH"/>
    <property type="match status" value="1"/>
</dbReference>
<evidence type="ECO:0000313" key="10">
    <source>
        <dbReference type="EMBL" id="CAD7454196.1"/>
    </source>
</evidence>
<gene>
    <name evidence="10" type="ORF">TTEB3V08_LOCUS2310</name>
</gene>
<dbReference type="InterPro" id="IPR018159">
    <property type="entry name" value="Spectrin/alpha-actinin"/>
</dbReference>
<dbReference type="InterPro" id="IPR002017">
    <property type="entry name" value="Spectrin_repeat"/>
</dbReference>
<dbReference type="PANTHER" id="PTHR47535">
    <property type="entry name" value="MUSCLE-SPECIFIC PROTEIN 300 KDA, ISOFORM G"/>
    <property type="match status" value="1"/>
</dbReference>
<evidence type="ECO:0000259" key="9">
    <source>
        <dbReference type="PROSITE" id="PS51049"/>
    </source>
</evidence>
<reference evidence="10" key="1">
    <citation type="submission" date="2020-11" db="EMBL/GenBank/DDBJ databases">
        <authorList>
            <person name="Tran Van P."/>
        </authorList>
    </citation>
    <scope>NUCLEOTIDE SEQUENCE</scope>
</reference>
<dbReference type="CDD" id="cd00176">
    <property type="entry name" value="SPEC"/>
    <property type="match status" value="2"/>
</dbReference>
<comment type="similarity">
    <text evidence="2">Belongs to the nesprin family.</text>
</comment>
<name>A0A7R9FKJ0_9NEOP</name>
<feature type="domain" description="KASH" evidence="9">
    <location>
        <begin position="1438"/>
        <end position="1494"/>
    </location>
</feature>
<dbReference type="SMART" id="SM01249">
    <property type="entry name" value="KASH"/>
    <property type="match status" value="1"/>
</dbReference>
<evidence type="ECO:0000256" key="6">
    <source>
        <dbReference type="ARBA" id="ARBA00023136"/>
    </source>
</evidence>
<dbReference type="SUPFAM" id="SSF46966">
    <property type="entry name" value="Spectrin repeat"/>
    <property type="match status" value="4"/>
</dbReference>
<dbReference type="InterPro" id="IPR012315">
    <property type="entry name" value="KASH"/>
</dbReference>
<dbReference type="GO" id="GO:0005640">
    <property type="term" value="C:nuclear outer membrane"/>
    <property type="evidence" value="ECO:0007669"/>
    <property type="project" value="TreeGrafter"/>
</dbReference>
<accession>A0A7R9FKJ0</accession>
<comment type="subcellular location">
    <subcellularLocation>
        <location evidence="1">Nucleus membrane</location>
    </subcellularLocation>
</comment>
<dbReference type="SMART" id="SM00150">
    <property type="entry name" value="SPEC"/>
    <property type="match status" value="5"/>
</dbReference>
<evidence type="ECO:0000256" key="7">
    <source>
        <dbReference type="ARBA" id="ARBA00023242"/>
    </source>
</evidence>
<protein>
    <recommendedName>
        <fullName evidence="9">KASH domain-containing protein</fullName>
    </recommendedName>
</protein>
<dbReference type="PROSITE" id="PS51049">
    <property type="entry name" value="KASH"/>
    <property type="match status" value="1"/>
</dbReference>
<dbReference type="Gene3D" id="1.20.58.60">
    <property type="match status" value="5"/>
</dbReference>
<dbReference type="InterPro" id="IPR052403">
    <property type="entry name" value="LINC-complex_assoc"/>
</dbReference>
<feature type="topological domain" description="Perinuclear space" evidence="8">
    <location>
        <begin position="1468"/>
        <end position="1494"/>
    </location>
</feature>
<dbReference type="GO" id="GO:0005737">
    <property type="term" value="C:cytoplasm"/>
    <property type="evidence" value="ECO:0007669"/>
    <property type="project" value="TreeGrafter"/>
</dbReference>
<evidence type="ECO:0000256" key="2">
    <source>
        <dbReference type="ARBA" id="ARBA00008619"/>
    </source>
</evidence>
<feature type="topological domain" description="Cytoplasmic" evidence="8">
    <location>
        <begin position="1"/>
        <end position="1446"/>
    </location>
</feature>
<dbReference type="Pfam" id="PF00435">
    <property type="entry name" value="Spectrin"/>
    <property type="match status" value="2"/>
</dbReference>
<evidence type="ECO:0000256" key="8">
    <source>
        <dbReference type="PROSITE-ProRule" id="PRU00385"/>
    </source>
</evidence>
<dbReference type="FunFam" id="1.20.58.60:FF:000171">
    <property type="entry name" value="Uncharacterized protein, isoform B"/>
    <property type="match status" value="1"/>
</dbReference>
<sequence>MNISCCEPRLVWGKLLGRCFMQICVCEETLAAHQARLGELKGLVAQITADVGLEAGGVLGDEVEALGKRLEDVRGSLVTLAEVAESRTHDRELCGDELLRTKTFLTSVQQSLSAVEDSNEKDTENQLTALRTHLLALGKTEGQLQSLKEKSLELGPVRPETSVVEILQLWQQVFRETFQQYHHLSARLVKSQDGAAALRLWQEYLLHSTHLESNSLLTIDSRAVSQVHQNLLTSQQSVLLSKSSGPDGQLGRGLVETSVVEQFNSLTNLHNETLARIMERHEEVRERLGSWDRYRADQARLLAWLKDMERERSRLQLRYIHVRRIPKVQARIQTLLEQVPVGEAQANSLQQQQGKLLHFCDDALATSIRMEHAAISQRISNLQAGLETWKDFLDRITGLTQSFDTQVSGVQAVFHEVHAALADPGGLPTSHTGIQNKLEVIRESNILQSPSPVSDLAPHVGNRQFQDLAHWYVCVCVMSLNRSLTSSSHPHLLATSTPTLGTAAPGLGSLQLRSRLVELTADLEAVGVTQEQLKECVSPMDMKSISQKVWLLWQTQGDLDHQLSLLCHQLEEKLGLRLMFDTSRMQLMAKPRSNLHFDRTFFRQSRFLVWAGDVESRLDGSSSGDPEEVLRRLETELQAEVSLKRREVDWLHTTGQELIEVCPEERGDIADKIQQVQEAWRRLQGLGEVRANRLHHILQTKSQLELRLAELRAWLHQVETQLSTPLVLESCTKEAVDNKLEQHQGVMQEVKARSPALQILDKSYSKLAKESGLEIKNLQQLTALVRTTLQRWHALTPTAIGILQRLQRELQVYRDFVSAHGKAVVMLTQVDVQLTQIQHLSTPEQAAMPRSRLQQIEVLQPSVAQCARVVSVQQLDRELESHGGVLQTADELGLAVLKRSKPEELPGTQEMIDEYQLLWKDIRCRISDLKTQCRAELAKKEERTRAQQMPEVDESIQVETLRFEQDSAVQVDTLPPLMRLTSRDAYLYELETALQECGVNLDILEEGLRAPTPEQGGTPALPPQNMSKVVASCESSVELIRHLNTLLVEESGLSDEQARTRDVQRLSVRFDELLARARQREQRLRDVSKYGTGLSPLYRRSISISNSMPPTPRGICLQHDPAPAHHAALVHNIQGATIRDSARLTCPLCSKRNWQQLDNDLWRLEQWLQFAEGTQSSQRAPPTNIEQLEDVIQDHREFLMDLDSHKSIVVSLNIVGTHLADHTEDTGRAEQLRSRLVTTNSRWDAVCRSAAAWQTQLQTALMENDEFHQIIEELVEWLEKTESTIRMSEPVDLADDISVIEAKYNKFRELRGDLERCEPRVMSLQEAADQLLRHSEAPEGSTTTWSRLTDLRLKLQSLRRLTGVYVLKLGAVLGRDPSELGMTISASGRSTTATSLASLSHELLDQAAVGHLEGSAHSDQQHSNEPDEVDTTVLARGYRFLGRVVRASLPIQALMLLLLGVASLVPMGEDDYLCNTFARSFEPILRYRHGPPPV</sequence>
<dbReference type="PANTHER" id="PTHR47535:SF1">
    <property type="entry name" value="NESPRIN-1"/>
    <property type="match status" value="1"/>
</dbReference>
<evidence type="ECO:0000256" key="4">
    <source>
        <dbReference type="ARBA" id="ARBA00022737"/>
    </source>
</evidence>
<evidence type="ECO:0000256" key="3">
    <source>
        <dbReference type="ARBA" id="ARBA00022692"/>
    </source>
</evidence>
<keyword evidence="5" id="KW-1133">Transmembrane helix</keyword>
<dbReference type="EMBL" id="OE000536">
    <property type="protein sequence ID" value="CAD7454196.1"/>
    <property type="molecule type" value="Genomic_DNA"/>
</dbReference>
<proteinExistence type="inferred from homology"/>
<dbReference type="GO" id="GO:0051015">
    <property type="term" value="F:actin filament binding"/>
    <property type="evidence" value="ECO:0007669"/>
    <property type="project" value="TreeGrafter"/>
</dbReference>
<keyword evidence="7" id="KW-0539">Nucleus</keyword>
<organism evidence="10">
    <name type="scientific">Timema tahoe</name>
    <dbReference type="NCBI Taxonomy" id="61484"/>
    <lineage>
        <taxon>Eukaryota</taxon>
        <taxon>Metazoa</taxon>
        <taxon>Ecdysozoa</taxon>
        <taxon>Arthropoda</taxon>
        <taxon>Hexapoda</taxon>
        <taxon>Insecta</taxon>
        <taxon>Pterygota</taxon>
        <taxon>Neoptera</taxon>
        <taxon>Polyneoptera</taxon>
        <taxon>Phasmatodea</taxon>
        <taxon>Timematodea</taxon>
        <taxon>Timematoidea</taxon>
        <taxon>Timematidae</taxon>
        <taxon>Timema</taxon>
    </lineage>
</organism>
<dbReference type="GO" id="GO:0007097">
    <property type="term" value="P:nuclear migration"/>
    <property type="evidence" value="ECO:0007669"/>
    <property type="project" value="TreeGrafter"/>
</dbReference>
<keyword evidence="6 8" id="KW-0472">Membrane</keyword>